<protein>
    <submittedName>
        <fullName evidence="6">Poly-beta-1,6-N-acetyl-D-glucosamine synthase</fullName>
        <ecNumber evidence="6">2.4.1.-</ecNumber>
    </submittedName>
</protein>
<reference evidence="6 7" key="1">
    <citation type="submission" date="2019-02" db="EMBL/GenBank/DDBJ databases">
        <title>Deep-cultivation of Planctomycetes and their phenomic and genomic characterization uncovers novel biology.</title>
        <authorList>
            <person name="Wiegand S."/>
            <person name="Jogler M."/>
            <person name="Boedeker C."/>
            <person name="Pinto D."/>
            <person name="Vollmers J."/>
            <person name="Rivas-Marin E."/>
            <person name="Kohn T."/>
            <person name="Peeters S.H."/>
            <person name="Heuer A."/>
            <person name="Rast P."/>
            <person name="Oberbeckmann S."/>
            <person name="Bunk B."/>
            <person name="Jeske O."/>
            <person name="Meyerdierks A."/>
            <person name="Storesund J.E."/>
            <person name="Kallscheuer N."/>
            <person name="Luecker S."/>
            <person name="Lage O.M."/>
            <person name="Pohl T."/>
            <person name="Merkel B.J."/>
            <person name="Hornburger P."/>
            <person name="Mueller R.-W."/>
            <person name="Bruemmer F."/>
            <person name="Labrenz M."/>
            <person name="Spormann A.M."/>
            <person name="Op den Camp H."/>
            <person name="Overmann J."/>
            <person name="Amann R."/>
            <person name="Jetten M.S.M."/>
            <person name="Mascher T."/>
            <person name="Medema M.H."/>
            <person name="Devos D.P."/>
            <person name="Kaster A.-K."/>
            <person name="Ovreas L."/>
            <person name="Rohde M."/>
            <person name="Galperin M.Y."/>
            <person name="Jogler C."/>
        </authorList>
    </citation>
    <scope>NUCLEOTIDE SEQUENCE [LARGE SCALE GENOMIC DNA]</scope>
    <source>
        <strain evidence="6 7">I41</strain>
    </source>
</reference>
<dbReference type="OrthoDB" id="9766299at2"/>
<proteinExistence type="inferred from homology"/>
<evidence type="ECO:0000256" key="3">
    <source>
        <dbReference type="ARBA" id="ARBA00022679"/>
    </source>
</evidence>
<dbReference type="Pfam" id="PF00535">
    <property type="entry name" value="Glycos_transf_2"/>
    <property type="match status" value="1"/>
</dbReference>
<feature type="domain" description="Glycosyltransferase 2-like" evidence="5">
    <location>
        <begin position="45"/>
        <end position="212"/>
    </location>
</feature>
<feature type="transmembrane region" description="Helical" evidence="4">
    <location>
        <begin position="319"/>
        <end position="338"/>
    </location>
</feature>
<dbReference type="PANTHER" id="PTHR43630:SF1">
    <property type="entry name" value="POLY-BETA-1,6-N-ACETYL-D-GLUCOSAMINE SYNTHASE"/>
    <property type="match status" value="1"/>
</dbReference>
<dbReference type="Proteomes" id="UP000317909">
    <property type="component" value="Chromosome"/>
</dbReference>
<keyword evidence="3 6" id="KW-0808">Transferase</keyword>
<gene>
    <name evidence="6" type="primary">pgaC</name>
    <name evidence="6" type="ORF">I41_25370</name>
</gene>
<evidence type="ECO:0000256" key="1">
    <source>
        <dbReference type="ARBA" id="ARBA00006739"/>
    </source>
</evidence>
<dbReference type="InterPro" id="IPR029044">
    <property type="entry name" value="Nucleotide-diphossugar_trans"/>
</dbReference>
<keyword evidence="7" id="KW-1185">Reference proteome</keyword>
<dbReference type="SUPFAM" id="SSF53448">
    <property type="entry name" value="Nucleotide-diphospho-sugar transferases"/>
    <property type="match status" value="1"/>
</dbReference>
<evidence type="ECO:0000313" key="7">
    <source>
        <dbReference type="Proteomes" id="UP000317909"/>
    </source>
</evidence>
<dbReference type="PANTHER" id="PTHR43630">
    <property type="entry name" value="POLY-BETA-1,6-N-ACETYL-D-GLUCOSAMINE SYNTHASE"/>
    <property type="match status" value="1"/>
</dbReference>
<organism evidence="6 7">
    <name type="scientific">Lacipirellula limnantheis</name>
    <dbReference type="NCBI Taxonomy" id="2528024"/>
    <lineage>
        <taxon>Bacteria</taxon>
        <taxon>Pseudomonadati</taxon>
        <taxon>Planctomycetota</taxon>
        <taxon>Planctomycetia</taxon>
        <taxon>Pirellulales</taxon>
        <taxon>Lacipirellulaceae</taxon>
        <taxon>Lacipirellula</taxon>
    </lineage>
</organism>
<keyword evidence="4" id="KW-0812">Transmembrane</keyword>
<keyword evidence="2 6" id="KW-0328">Glycosyltransferase</keyword>
<keyword evidence="4" id="KW-1133">Transmembrane helix</keyword>
<dbReference type="GO" id="GO:0016757">
    <property type="term" value="F:glycosyltransferase activity"/>
    <property type="evidence" value="ECO:0007669"/>
    <property type="project" value="UniProtKB-KW"/>
</dbReference>
<feature type="transmembrane region" description="Helical" evidence="4">
    <location>
        <begin position="6"/>
        <end position="27"/>
    </location>
</feature>
<comment type="similarity">
    <text evidence="1">Belongs to the glycosyltransferase 2 family.</text>
</comment>
<dbReference type="AlphaFoldDB" id="A0A517TY90"/>
<dbReference type="RefSeq" id="WP_145432950.1">
    <property type="nucleotide sequence ID" value="NZ_CP036339.1"/>
</dbReference>
<dbReference type="Gene3D" id="3.90.550.10">
    <property type="entry name" value="Spore Coat Polysaccharide Biosynthesis Protein SpsA, Chain A"/>
    <property type="match status" value="1"/>
</dbReference>
<accession>A0A517TY90</accession>
<evidence type="ECO:0000256" key="4">
    <source>
        <dbReference type="SAM" id="Phobius"/>
    </source>
</evidence>
<evidence type="ECO:0000256" key="2">
    <source>
        <dbReference type="ARBA" id="ARBA00022676"/>
    </source>
</evidence>
<feature type="transmembrane region" description="Helical" evidence="4">
    <location>
        <begin position="345"/>
        <end position="367"/>
    </location>
</feature>
<sequence length="390" mass="43432">MSTIFWLSVTAVAYTYIVYPAAIYFCARLAAKPHNCDGTACAGVSVLIAGHQEREKILEKLVCLCKQLSDSKMRGEIIVVLDGIGSSPSGIGEYLNKKVTDERIKIINLSCNIGKAAAISTGAAEAKYDVLVLSDIRQRWRPDALSLLVESFRDANVGAVSGELVLESQEGIAGGVGLYWKYERWLRHQESLYDSVTGVTGAICAVRSELFEPVPAGTILDDVYWPLKVVMKGFRVLHLPDAIAYDRLPSHAKDEFRRKVRTLCGNFQLMTLLPEAVYPWRNRLWWQFISHKLLRLVAPWALLGILASSALIDGPFYRWAFWAQAAVYGITLIMMLSGQAKRVRLIAAAAAFLLLNFAAWVAFWVWISGREANAWKSVNYNDLAGDRPKN</sequence>
<dbReference type="EMBL" id="CP036339">
    <property type="protein sequence ID" value="QDT73348.1"/>
    <property type="molecule type" value="Genomic_DNA"/>
</dbReference>
<dbReference type="EC" id="2.4.1.-" evidence="6"/>
<dbReference type="InterPro" id="IPR001173">
    <property type="entry name" value="Glyco_trans_2-like"/>
</dbReference>
<dbReference type="KEGG" id="llh:I41_25370"/>
<keyword evidence="4" id="KW-0472">Membrane</keyword>
<feature type="transmembrane region" description="Helical" evidence="4">
    <location>
        <begin position="293"/>
        <end position="313"/>
    </location>
</feature>
<evidence type="ECO:0000313" key="6">
    <source>
        <dbReference type="EMBL" id="QDT73348.1"/>
    </source>
</evidence>
<evidence type="ECO:0000259" key="5">
    <source>
        <dbReference type="Pfam" id="PF00535"/>
    </source>
</evidence>
<name>A0A517TY90_9BACT</name>